<dbReference type="EMBL" id="VSWC01000132">
    <property type="protein sequence ID" value="KAA1079541.1"/>
    <property type="molecule type" value="Genomic_DNA"/>
</dbReference>
<organism evidence="3 4">
    <name type="scientific">Puccinia graminis f. sp. tritici</name>
    <dbReference type="NCBI Taxonomy" id="56615"/>
    <lineage>
        <taxon>Eukaryota</taxon>
        <taxon>Fungi</taxon>
        <taxon>Dikarya</taxon>
        <taxon>Basidiomycota</taxon>
        <taxon>Pucciniomycotina</taxon>
        <taxon>Pucciniomycetes</taxon>
        <taxon>Pucciniales</taxon>
        <taxon>Pucciniaceae</taxon>
        <taxon>Puccinia</taxon>
    </lineage>
</organism>
<accession>A0A5B0MRE6</accession>
<gene>
    <name evidence="3" type="ORF">PGT21_015449</name>
</gene>
<keyword evidence="4" id="KW-1185">Reference proteome</keyword>
<dbReference type="AlphaFoldDB" id="A0A5B0MRE6"/>
<name>A0A5B0MRE6_PUCGR</name>
<comment type="caution">
    <text evidence="3">The sequence shown here is derived from an EMBL/GenBank/DDBJ whole genome shotgun (WGS) entry which is preliminary data.</text>
</comment>
<evidence type="ECO:0000313" key="4">
    <source>
        <dbReference type="Proteomes" id="UP000324748"/>
    </source>
</evidence>
<feature type="signal peptide" evidence="2">
    <location>
        <begin position="1"/>
        <end position="24"/>
    </location>
</feature>
<keyword evidence="2" id="KW-0732">Signal</keyword>
<evidence type="ECO:0000256" key="1">
    <source>
        <dbReference type="SAM" id="MobiDB-lite"/>
    </source>
</evidence>
<feature type="chain" id="PRO_5022947193" evidence="2">
    <location>
        <begin position="25"/>
        <end position="189"/>
    </location>
</feature>
<evidence type="ECO:0000256" key="2">
    <source>
        <dbReference type="SAM" id="SignalP"/>
    </source>
</evidence>
<feature type="compositionally biased region" description="Basic and acidic residues" evidence="1">
    <location>
        <begin position="73"/>
        <end position="82"/>
    </location>
</feature>
<protein>
    <submittedName>
        <fullName evidence="3">Uncharacterized protein</fullName>
    </submittedName>
</protein>
<evidence type="ECO:0000313" key="3">
    <source>
        <dbReference type="EMBL" id="KAA1079541.1"/>
    </source>
</evidence>
<dbReference type="Proteomes" id="UP000324748">
    <property type="component" value="Unassembled WGS sequence"/>
</dbReference>
<feature type="region of interest" description="Disordered" evidence="1">
    <location>
        <begin position="70"/>
        <end position="189"/>
    </location>
</feature>
<reference evidence="3 4" key="1">
    <citation type="submission" date="2019-05" db="EMBL/GenBank/DDBJ databases">
        <title>Emergence of the Ug99 lineage of the wheat stem rust pathogen through somatic hybridization.</title>
        <authorList>
            <person name="Li F."/>
            <person name="Upadhyaya N.M."/>
            <person name="Sperschneider J."/>
            <person name="Matny O."/>
            <person name="Nguyen-Phuc H."/>
            <person name="Mago R."/>
            <person name="Raley C."/>
            <person name="Miller M.E."/>
            <person name="Silverstein K.A.T."/>
            <person name="Henningsen E."/>
            <person name="Hirsch C.D."/>
            <person name="Visser B."/>
            <person name="Pretorius Z.A."/>
            <person name="Steffenson B.J."/>
            <person name="Schwessinger B."/>
            <person name="Dodds P.N."/>
            <person name="Figueroa M."/>
        </authorList>
    </citation>
    <scope>NUCLEOTIDE SEQUENCE [LARGE SCALE GENOMIC DNA]</scope>
    <source>
        <strain evidence="3">21-0</strain>
    </source>
</reference>
<sequence length="189" mass="19429">MQPIAITKISLAWLTTCLTYYVMAAPMKGIGEVPLKAGCPCGHDAEKIQPLVIKDSPSSVVAEDRNVIASGCKGDHDHDHHHGPTAIVANSPSPPPTPKEKPTTNGSCASGCEHHDGPVVIPSGPTPPILNEMPSTQSACGSGSGHDHGPVIIGASDPHSHGKSSEGQSKNVSEAPKAGGCCHDHHHGH</sequence>
<proteinExistence type="predicted"/>